<evidence type="ECO:0000313" key="1">
    <source>
        <dbReference type="Proteomes" id="UP000887563"/>
    </source>
</evidence>
<proteinExistence type="predicted"/>
<dbReference type="WBParaSite" id="Minc3s00237g08281">
    <property type="protein sequence ID" value="Minc3s00237g08281"/>
    <property type="gene ID" value="Minc3s00237g08281"/>
</dbReference>
<evidence type="ECO:0000313" key="2">
    <source>
        <dbReference type="WBParaSite" id="Minc3s00237g08281"/>
    </source>
</evidence>
<sequence length="143" mass="16764">MEQLKNFKPFDLHEKLRLSDNDFDAWLEELGLLHGKRTCYKCGGRTTINVMKDERYGCWRCTTRNCRAKQGYLCGTFFEGTHLTTKKVFHLSYLWAYRLGKYNYMEFATGISSHSIVDWMSFFRDVCAENFVKNEILIGGEGN</sequence>
<organism evidence="1 2">
    <name type="scientific">Meloidogyne incognita</name>
    <name type="common">Southern root-knot nematode worm</name>
    <name type="synonym">Oxyuris incognita</name>
    <dbReference type="NCBI Taxonomy" id="6306"/>
    <lineage>
        <taxon>Eukaryota</taxon>
        <taxon>Metazoa</taxon>
        <taxon>Ecdysozoa</taxon>
        <taxon>Nematoda</taxon>
        <taxon>Chromadorea</taxon>
        <taxon>Rhabditida</taxon>
        <taxon>Tylenchina</taxon>
        <taxon>Tylenchomorpha</taxon>
        <taxon>Tylenchoidea</taxon>
        <taxon>Meloidogynidae</taxon>
        <taxon>Meloidogyninae</taxon>
        <taxon>Meloidogyne</taxon>
        <taxon>Meloidogyne incognita group</taxon>
    </lineage>
</organism>
<protein>
    <submittedName>
        <fullName evidence="2">Transposase zinc-ribbon domain-containing protein</fullName>
    </submittedName>
</protein>
<reference evidence="2" key="1">
    <citation type="submission" date="2022-11" db="UniProtKB">
        <authorList>
            <consortium name="WormBaseParasite"/>
        </authorList>
    </citation>
    <scope>IDENTIFICATION</scope>
</reference>
<name>A0A914L5T6_MELIC</name>
<accession>A0A914L5T6</accession>
<keyword evidence="1" id="KW-1185">Reference proteome</keyword>
<dbReference type="AlphaFoldDB" id="A0A914L5T6"/>
<dbReference type="Proteomes" id="UP000887563">
    <property type="component" value="Unplaced"/>
</dbReference>